<dbReference type="InterPro" id="IPR000897">
    <property type="entry name" value="SRP54_GTPase_dom"/>
</dbReference>
<dbReference type="InterPro" id="IPR027417">
    <property type="entry name" value="P-loop_NTPase"/>
</dbReference>
<dbReference type="GO" id="GO:0005525">
    <property type="term" value="F:GTP binding"/>
    <property type="evidence" value="ECO:0007669"/>
    <property type="project" value="UniProtKB-UniRule"/>
</dbReference>
<comment type="caution">
    <text evidence="13">The sequence shown here is derived from an EMBL/GenBank/DDBJ whole genome shotgun (WGS) entry which is preliminary data.</text>
</comment>
<dbReference type="SUPFAM" id="SSF47446">
    <property type="entry name" value="Signal peptide-binding domain"/>
    <property type="match status" value="1"/>
</dbReference>
<dbReference type="GO" id="GO:0008312">
    <property type="term" value="F:7S RNA binding"/>
    <property type="evidence" value="ECO:0007669"/>
    <property type="project" value="InterPro"/>
</dbReference>
<dbReference type="Gene3D" id="1.20.120.140">
    <property type="entry name" value="Signal recognition particle SRP54, nucleotide-binding domain"/>
    <property type="match status" value="1"/>
</dbReference>
<feature type="domain" description="Signal recognition particle SRP54 helical bundle" evidence="12">
    <location>
        <begin position="1"/>
        <end position="86"/>
    </location>
</feature>
<dbReference type="SMART" id="SM00382">
    <property type="entry name" value="AAA"/>
    <property type="match status" value="1"/>
</dbReference>
<keyword evidence="5 9" id="KW-0342">GTP-binding</keyword>
<evidence type="ECO:0000259" key="12">
    <source>
        <dbReference type="SMART" id="SM00963"/>
    </source>
</evidence>
<comment type="function">
    <text evidence="9">Involved in targeting and insertion of nascent membrane proteins into the cytoplasmic membrane. Binds to the hydrophobic signal sequence of the ribosome-nascent chain (RNC) as it emerges from the ribosomes. The SRP-RNC complex is then targeted to the cytoplasmic membrane where it interacts with the SRP receptor FtsY.</text>
</comment>
<dbReference type="SMART" id="SM00963">
    <property type="entry name" value="SRP54_N"/>
    <property type="match status" value="1"/>
</dbReference>
<dbReference type="EC" id="3.6.5.4" evidence="9"/>
<sequence>MFEALTGRLEGIFQKLRGRGLLTEENIREGLREVRLALLEADVHFTVVKQFVERVRERAVGQEVLKSLTPGQQVVKIVHEELIGLLGVNHVPLAFAQQPPTLIFLVGLQGSGKTTTAGKLALWCREKGRSPLLVAADVQRPAAAAQLATLGEQLKVPVLTPKPGAKPVEIAREGLSRARKQAHDVVLVDTAGRLHIDPDLMAELKEMAAALRPHEVLLVADAMTGQDAVNSATAFHGGVGLTGIILTKMDGDARGGAALSIRAVTGQAIKFIGVGEKLDRLEAFHPERIASRILGMGDVLSLVEKAQQAVELENAERLARRIREDKFTLDDFRLQLQQVKRMGSLEQIMEMIPGFKKLKGVQPDERELVKVQAIIDSMTAEERRDIAVINSSRKRRIAMGSGTQAHDVNRLLKQFTETKRLMRQISRAGPQGLGKMFPGLRGS</sequence>
<evidence type="ECO:0000259" key="10">
    <source>
        <dbReference type="SMART" id="SM00382"/>
    </source>
</evidence>
<reference evidence="13" key="1">
    <citation type="submission" date="2020-07" db="EMBL/GenBank/DDBJ databases">
        <title>Huge and variable diversity of episymbiotic CPR bacteria and DPANN archaea in groundwater ecosystems.</title>
        <authorList>
            <person name="He C.Y."/>
            <person name="Keren R."/>
            <person name="Whittaker M."/>
            <person name="Farag I.F."/>
            <person name="Doudna J."/>
            <person name="Cate J.H.D."/>
            <person name="Banfield J.F."/>
        </authorList>
    </citation>
    <scope>NUCLEOTIDE SEQUENCE</scope>
    <source>
        <strain evidence="13">NC_groundwater_717_Ag_S-0.2um_59_8</strain>
    </source>
</reference>
<dbReference type="InterPro" id="IPR036891">
    <property type="entry name" value="Signal_recog_part_SRP54_M_sf"/>
</dbReference>
<keyword evidence="7 9" id="KW-0687">Ribonucleoprotein</keyword>
<dbReference type="NCBIfam" id="TIGR00959">
    <property type="entry name" value="ffh"/>
    <property type="match status" value="1"/>
</dbReference>
<evidence type="ECO:0000259" key="11">
    <source>
        <dbReference type="SMART" id="SM00962"/>
    </source>
</evidence>
<dbReference type="Proteomes" id="UP000741360">
    <property type="component" value="Unassembled WGS sequence"/>
</dbReference>
<dbReference type="InterPro" id="IPR022941">
    <property type="entry name" value="SRP54"/>
</dbReference>
<name>A0A932GMD7_UNCTE</name>
<feature type="binding site" evidence="9">
    <location>
        <begin position="107"/>
        <end position="114"/>
    </location>
    <ligand>
        <name>GTP</name>
        <dbReference type="ChEBI" id="CHEBI:37565"/>
    </ligand>
</feature>
<comment type="subcellular location">
    <subcellularLocation>
        <location evidence="9">Cytoplasm</location>
    </subcellularLocation>
    <text evidence="9">The SRP-RNC complex is targeted to the cytoplasmic membrane.</text>
</comment>
<evidence type="ECO:0000256" key="2">
    <source>
        <dbReference type="ARBA" id="ARBA00022741"/>
    </source>
</evidence>
<dbReference type="InterPro" id="IPR042101">
    <property type="entry name" value="SRP54_N_sf"/>
</dbReference>
<keyword evidence="9" id="KW-0963">Cytoplasm</keyword>
<evidence type="ECO:0000256" key="3">
    <source>
        <dbReference type="ARBA" id="ARBA00022801"/>
    </source>
</evidence>
<dbReference type="PANTHER" id="PTHR11564:SF5">
    <property type="entry name" value="SIGNAL RECOGNITION PARTICLE SUBUNIT SRP54"/>
    <property type="match status" value="1"/>
</dbReference>
<evidence type="ECO:0000313" key="14">
    <source>
        <dbReference type="Proteomes" id="UP000741360"/>
    </source>
</evidence>
<proteinExistence type="inferred from homology"/>
<gene>
    <name evidence="9 13" type="primary">ffh</name>
    <name evidence="13" type="ORF">HYY65_01790</name>
</gene>
<keyword evidence="4 9" id="KW-0694">RNA-binding</keyword>
<keyword evidence="2 9" id="KW-0547">Nucleotide-binding</keyword>
<organism evidence="13 14">
    <name type="scientific">Tectimicrobiota bacterium</name>
    <dbReference type="NCBI Taxonomy" id="2528274"/>
    <lineage>
        <taxon>Bacteria</taxon>
        <taxon>Pseudomonadati</taxon>
        <taxon>Nitrospinota/Tectimicrobiota group</taxon>
        <taxon>Candidatus Tectimicrobiota</taxon>
    </lineage>
</organism>
<comment type="domain">
    <text evidence="9">Composed of three domains: the N-terminal N domain, which is responsible for interactions with the ribosome, the central G domain, which binds GTP, and the C-terminal M domain, which binds the RNA and the signal sequence of the RNC.</text>
</comment>
<comment type="catalytic activity">
    <reaction evidence="8 9">
        <text>GTP + H2O = GDP + phosphate + H(+)</text>
        <dbReference type="Rhea" id="RHEA:19669"/>
        <dbReference type="ChEBI" id="CHEBI:15377"/>
        <dbReference type="ChEBI" id="CHEBI:15378"/>
        <dbReference type="ChEBI" id="CHEBI:37565"/>
        <dbReference type="ChEBI" id="CHEBI:43474"/>
        <dbReference type="ChEBI" id="CHEBI:58189"/>
        <dbReference type="EC" id="3.6.5.4"/>
    </reaction>
</comment>
<dbReference type="GO" id="GO:0006614">
    <property type="term" value="P:SRP-dependent cotranslational protein targeting to membrane"/>
    <property type="evidence" value="ECO:0007669"/>
    <property type="project" value="InterPro"/>
</dbReference>
<protein>
    <recommendedName>
        <fullName evidence="9">Signal recognition particle protein</fullName>
        <ecNumber evidence="9">3.6.5.4</ecNumber>
    </recommendedName>
    <alternativeName>
        <fullName evidence="9">Fifty-four homolog</fullName>
    </alternativeName>
</protein>
<evidence type="ECO:0000256" key="7">
    <source>
        <dbReference type="ARBA" id="ARBA00023274"/>
    </source>
</evidence>
<feature type="binding site" evidence="9">
    <location>
        <begin position="189"/>
        <end position="193"/>
    </location>
    <ligand>
        <name>GTP</name>
        <dbReference type="ChEBI" id="CHEBI:37565"/>
    </ligand>
</feature>
<evidence type="ECO:0000256" key="8">
    <source>
        <dbReference type="ARBA" id="ARBA00048027"/>
    </source>
</evidence>
<keyword evidence="3 9" id="KW-0378">Hydrolase</keyword>
<evidence type="ECO:0000256" key="1">
    <source>
        <dbReference type="ARBA" id="ARBA00005450"/>
    </source>
</evidence>
<accession>A0A932GMD7</accession>
<dbReference type="InterPro" id="IPR003593">
    <property type="entry name" value="AAA+_ATPase"/>
</dbReference>
<dbReference type="Pfam" id="PF00448">
    <property type="entry name" value="SRP54"/>
    <property type="match status" value="1"/>
</dbReference>
<evidence type="ECO:0000256" key="5">
    <source>
        <dbReference type="ARBA" id="ARBA00023134"/>
    </source>
</evidence>
<dbReference type="Pfam" id="PF02978">
    <property type="entry name" value="SRP_SPB"/>
    <property type="match status" value="1"/>
</dbReference>
<comment type="subunit">
    <text evidence="9">Part of the signal recognition particle protein translocation system, which is composed of SRP and FtsY.</text>
</comment>
<dbReference type="AlphaFoldDB" id="A0A932GMD7"/>
<feature type="domain" description="AAA+ ATPase" evidence="10">
    <location>
        <begin position="99"/>
        <end position="300"/>
    </location>
</feature>
<dbReference type="SUPFAM" id="SSF52540">
    <property type="entry name" value="P-loop containing nucleoside triphosphate hydrolases"/>
    <property type="match status" value="1"/>
</dbReference>
<dbReference type="InterPro" id="IPR013822">
    <property type="entry name" value="Signal_recog_particl_SRP54_hlx"/>
</dbReference>
<dbReference type="GO" id="GO:0048500">
    <property type="term" value="C:signal recognition particle"/>
    <property type="evidence" value="ECO:0007669"/>
    <property type="project" value="UniProtKB-UniRule"/>
</dbReference>
<comment type="similarity">
    <text evidence="1 9">Belongs to the GTP-binding SRP family. SRP54 subfamily.</text>
</comment>
<evidence type="ECO:0000313" key="13">
    <source>
        <dbReference type="EMBL" id="MBI3013806.1"/>
    </source>
</evidence>
<dbReference type="InterPro" id="IPR004780">
    <property type="entry name" value="SRP"/>
</dbReference>
<dbReference type="GO" id="GO:0003924">
    <property type="term" value="F:GTPase activity"/>
    <property type="evidence" value="ECO:0007669"/>
    <property type="project" value="UniProtKB-UniRule"/>
</dbReference>
<dbReference type="EMBL" id="JACPSX010000032">
    <property type="protein sequence ID" value="MBI3013806.1"/>
    <property type="molecule type" value="Genomic_DNA"/>
</dbReference>
<feature type="binding site" evidence="9">
    <location>
        <begin position="247"/>
        <end position="250"/>
    </location>
    <ligand>
        <name>GTP</name>
        <dbReference type="ChEBI" id="CHEBI:37565"/>
    </ligand>
</feature>
<dbReference type="FunFam" id="3.40.50.300:FF:000022">
    <property type="entry name" value="Signal recognition particle 54 kDa subunit"/>
    <property type="match status" value="1"/>
</dbReference>
<dbReference type="Gene3D" id="1.10.260.30">
    <property type="entry name" value="Signal recognition particle, SRP54 subunit, M-domain"/>
    <property type="match status" value="1"/>
</dbReference>
<dbReference type="HAMAP" id="MF_00306">
    <property type="entry name" value="SRP54"/>
    <property type="match status" value="1"/>
</dbReference>
<dbReference type="InterPro" id="IPR004125">
    <property type="entry name" value="Signal_recog_particle_SRP54_M"/>
</dbReference>
<dbReference type="Gene3D" id="3.40.50.300">
    <property type="entry name" value="P-loop containing nucleotide triphosphate hydrolases"/>
    <property type="match status" value="1"/>
</dbReference>
<dbReference type="CDD" id="cd18539">
    <property type="entry name" value="SRP_G"/>
    <property type="match status" value="1"/>
</dbReference>
<evidence type="ECO:0000256" key="4">
    <source>
        <dbReference type="ARBA" id="ARBA00022884"/>
    </source>
</evidence>
<evidence type="ECO:0000256" key="9">
    <source>
        <dbReference type="HAMAP-Rule" id="MF_00306"/>
    </source>
</evidence>
<dbReference type="SMART" id="SM00962">
    <property type="entry name" value="SRP54"/>
    <property type="match status" value="1"/>
</dbReference>
<evidence type="ECO:0000256" key="6">
    <source>
        <dbReference type="ARBA" id="ARBA00023135"/>
    </source>
</evidence>
<feature type="domain" description="SRP54-type proteins GTP-binding" evidence="11">
    <location>
        <begin position="100"/>
        <end position="295"/>
    </location>
</feature>
<dbReference type="Pfam" id="PF02881">
    <property type="entry name" value="SRP54_N"/>
    <property type="match status" value="1"/>
</dbReference>
<dbReference type="PANTHER" id="PTHR11564">
    <property type="entry name" value="SIGNAL RECOGNITION PARTICLE 54K PROTEIN SRP54"/>
    <property type="match status" value="1"/>
</dbReference>
<keyword evidence="6 9" id="KW-0733">Signal recognition particle</keyword>